<protein>
    <recommendedName>
        <fullName evidence="3">BNR repeat-like domain-containing protein</fullName>
    </recommendedName>
</protein>
<dbReference type="InterPro" id="IPR015943">
    <property type="entry name" value="WD40/YVTN_repeat-like_dom_sf"/>
</dbReference>
<reference evidence="1" key="1">
    <citation type="submission" date="2022-08" db="EMBL/GenBank/DDBJ databases">
        <title>Alicyclobacillus dauci DSM2870, complete genome.</title>
        <authorList>
            <person name="Wang Q."/>
            <person name="Cai R."/>
            <person name="Wang Z."/>
        </authorList>
    </citation>
    <scope>NUCLEOTIDE SEQUENCE</scope>
    <source>
        <strain evidence="1">DSM 28700</strain>
    </source>
</reference>
<proteinExistence type="predicted"/>
<evidence type="ECO:0000313" key="1">
    <source>
        <dbReference type="EMBL" id="WAH38451.1"/>
    </source>
</evidence>
<dbReference type="Gene3D" id="2.130.10.10">
    <property type="entry name" value="YVTN repeat-like/Quinoprotein amine dehydrogenase"/>
    <property type="match status" value="1"/>
</dbReference>
<dbReference type="EMBL" id="CP104064">
    <property type="protein sequence ID" value="WAH38451.1"/>
    <property type="molecule type" value="Genomic_DNA"/>
</dbReference>
<keyword evidence="2" id="KW-1185">Reference proteome</keyword>
<accession>A0ABY6Z868</accession>
<sequence>MRLQRAFVCILSIAALVPILGCGTWKAEAGSITENSSTSSFVSNTITSSLVVDHPHYPIFPASTHLNVLEHTNTWYNFSIPDGENGYRWGYMNGRFTMERTNSGGRTWCPVVLPVSWSQGLMMEGNGQLENPNVQVVNGHTIRVFGVIGKRLEVLCSNDGGDEFTRKRIPLPVSSLRLESVSMPKAGTKSAWVLLRGTGKMASVHELLHVQEEGGTCSLEHLVQGTQDAGLPVNAQGTVHFMNTHQGWVVATTSDGQLHVYMTSDEGDSWSHRIMEPPHGLTGWKAAKVYPPALCGKEATFVVRFVGLKQGRASVEPVVYRTRDGAGHFDGQVVSMLTDAVSNYTGNPVCFINPKVGYAVSGGHLMRTADAGSKWESVRSLQLENTLHQYPCVLGMDFISTEQGFILLQSHDHVHNILLRTVNQGSSWTVV</sequence>
<dbReference type="SUPFAM" id="SSF110296">
    <property type="entry name" value="Oligoxyloglucan reducing end-specific cellobiohydrolase"/>
    <property type="match status" value="2"/>
</dbReference>
<dbReference type="Proteomes" id="UP001164803">
    <property type="component" value="Chromosome"/>
</dbReference>
<organism evidence="1 2">
    <name type="scientific">Alicyclobacillus dauci</name>
    <dbReference type="NCBI Taxonomy" id="1475485"/>
    <lineage>
        <taxon>Bacteria</taxon>
        <taxon>Bacillati</taxon>
        <taxon>Bacillota</taxon>
        <taxon>Bacilli</taxon>
        <taxon>Bacillales</taxon>
        <taxon>Alicyclobacillaceae</taxon>
        <taxon>Alicyclobacillus</taxon>
    </lineage>
</organism>
<gene>
    <name evidence="1" type="ORF">NZD86_08215</name>
</gene>
<evidence type="ECO:0000313" key="2">
    <source>
        <dbReference type="Proteomes" id="UP001164803"/>
    </source>
</evidence>
<dbReference type="RefSeq" id="WP_268046025.1">
    <property type="nucleotide sequence ID" value="NZ_CP104064.1"/>
</dbReference>
<name>A0ABY6Z868_9BACL</name>
<evidence type="ECO:0008006" key="3">
    <source>
        <dbReference type="Google" id="ProtNLM"/>
    </source>
</evidence>